<evidence type="ECO:0000256" key="2">
    <source>
        <dbReference type="ARBA" id="ARBA00022723"/>
    </source>
</evidence>
<evidence type="ECO:0000256" key="1">
    <source>
        <dbReference type="ARBA" id="ARBA00001947"/>
    </source>
</evidence>
<evidence type="ECO:0000256" key="3">
    <source>
        <dbReference type="ARBA" id="ARBA00022833"/>
    </source>
</evidence>
<dbReference type="GO" id="GO:0008270">
    <property type="term" value="F:zinc ion binding"/>
    <property type="evidence" value="ECO:0007669"/>
    <property type="project" value="InterPro"/>
</dbReference>
<dbReference type="PANTHER" id="PTHR43401">
    <property type="entry name" value="L-THREONINE 3-DEHYDROGENASE"/>
    <property type="match status" value="1"/>
</dbReference>
<accession>A0A6J6C7M1</accession>
<dbReference type="PANTHER" id="PTHR43401:SF2">
    <property type="entry name" value="L-THREONINE 3-DEHYDROGENASE"/>
    <property type="match status" value="1"/>
</dbReference>
<dbReference type="SUPFAM" id="SSF51735">
    <property type="entry name" value="NAD(P)-binding Rossmann-fold domains"/>
    <property type="match status" value="1"/>
</dbReference>
<keyword evidence="4" id="KW-0560">Oxidoreductase</keyword>
<dbReference type="InterPro" id="IPR011032">
    <property type="entry name" value="GroES-like_sf"/>
</dbReference>
<sequence length="334" mass="34988">MKALVTSGKKSVAILDVAEPVLVDGEILVAPIYVGLCRTDIEVINGNLDPDFTVFPLTLGHEWVGRVVAHGPGVSEPAIGTRIVVSGLIPCKTCFECLAGATNRCLTYSEIGFTRPGAAAELVAVPAFLAHSIAESVSMDTAVLAEPTAVVAQAFLKAPPKAGAKILIIGDGTIGLIAANLARTFSPSLVHMLGQKEGQKDLAKKAGVDLFMTEPSSDRYDLIVEAAGSAERITGTIKQLVRGGTLLIIGYPGFGVMVPLMIDNVVNGDLSIFGAFASTAPAWEKAVSLMNSGQLDLSYLVTHKFSFDNYEDAIEALESAPAPRGKVVLAIENI</sequence>
<organism evidence="7">
    <name type="scientific">freshwater metagenome</name>
    <dbReference type="NCBI Taxonomy" id="449393"/>
    <lineage>
        <taxon>unclassified sequences</taxon>
        <taxon>metagenomes</taxon>
        <taxon>ecological metagenomes</taxon>
    </lineage>
</organism>
<dbReference type="InterPro" id="IPR013154">
    <property type="entry name" value="ADH-like_N"/>
</dbReference>
<dbReference type="AlphaFoldDB" id="A0A6J6C7M1"/>
<proteinExistence type="predicted"/>
<dbReference type="InterPro" id="IPR002328">
    <property type="entry name" value="ADH_Zn_CS"/>
</dbReference>
<dbReference type="InterPro" id="IPR031640">
    <property type="entry name" value="Glu_dehyd_C"/>
</dbReference>
<keyword evidence="3" id="KW-0862">Zinc</keyword>
<evidence type="ECO:0000259" key="5">
    <source>
        <dbReference type="Pfam" id="PF08240"/>
    </source>
</evidence>
<dbReference type="SUPFAM" id="SSF50129">
    <property type="entry name" value="GroES-like"/>
    <property type="match status" value="1"/>
</dbReference>
<feature type="domain" description="Alcohol dehydrogenase-like N-terminal" evidence="5">
    <location>
        <begin position="24"/>
        <end position="130"/>
    </location>
</feature>
<dbReference type="Pfam" id="PF16912">
    <property type="entry name" value="Glu_dehyd_C"/>
    <property type="match status" value="1"/>
</dbReference>
<dbReference type="EMBL" id="CAEZSM010000110">
    <property type="protein sequence ID" value="CAB4547065.1"/>
    <property type="molecule type" value="Genomic_DNA"/>
</dbReference>
<dbReference type="Gene3D" id="3.90.180.10">
    <property type="entry name" value="Medium-chain alcohol dehydrogenases, catalytic domain"/>
    <property type="match status" value="1"/>
</dbReference>
<dbReference type="Gene3D" id="3.40.50.720">
    <property type="entry name" value="NAD(P)-binding Rossmann-like Domain"/>
    <property type="match status" value="1"/>
</dbReference>
<feature type="domain" description="Glucose dehydrogenase C-terminal" evidence="6">
    <location>
        <begin position="140"/>
        <end position="316"/>
    </location>
</feature>
<evidence type="ECO:0000313" key="7">
    <source>
        <dbReference type="EMBL" id="CAB4547065.1"/>
    </source>
</evidence>
<protein>
    <submittedName>
        <fullName evidence="7">Unannotated protein</fullName>
    </submittedName>
</protein>
<name>A0A6J6C7M1_9ZZZZ</name>
<dbReference type="InterPro" id="IPR050129">
    <property type="entry name" value="Zn_alcohol_dh"/>
</dbReference>
<reference evidence="7" key="1">
    <citation type="submission" date="2020-05" db="EMBL/GenBank/DDBJ databases">
        <authorList>
            <person name="Chiriac C."/>
            <person name="Salcher M."/>
            <person name="Ghai R."/>
            <person name="Kavagutti S V."/>
        </authorList>
    </citation>
    <scope>NUCLEOTIDE SEQUENCE</scope>
</reference>
<keyword evidence="2" id="KW-0479">Metal-binding</keyword>
<dbReference type="EMBL" id="CAFBOX010000106">
    <property type="protein sequence ID" value="CAB4999499.1"/>
    <property type="molecule type" value="Genomic_DNA"/>
</dbReference>
<evidence type="ECO:0000259" key="6">
    <source>
        <dbReference type="Pfam" id="PF16912"/>
    </source>
</evidence>
<comment type="cofactor">
    <cofactor evidence="1">
        <name>Zn(2+)</name>
        <dbReference type="ChEBI" id="CHEBI:29105"/>
    </cofactor>
</comment>
<dbReference type="InterPro" id="IPR036291">
    <property type="entry name" value="NAD(P)-bd_dom_sf"/>
</dbReference>
<gene>
    <name evidence="7" type="ORF">UFOPK1438_00822</name>
    <name evidence="8" type="ORF">UFOPK4035_00683</name>
</gene>
<evidence type="ECO:0000256" key="4">
    <source>
        <dbReference type="ARBA" id="ARBA00023002"/>
    </source>
</evidence>
<dbReference type="PROSITE" id="PS00059">
    <property type="entry name" value="ADH_ZINC"/>
    <property type="match status" value="1"/>
</dbReference>
<dbReference type="GO" id="GO:0016491">
    <property type="term" value="F:oxidoreductase activity"/>
    <property type="evidence" value="ECO:0007669"/>
    <property type="project" value="UniProtKB-KW"/>
</dbReference>
<dbReference type="Pfam" id="PF08240">
    <property type="entry name" value="ADH_N"/>
    <property type="match status" value="1"/>
</dbReference>
<evidence type="ECO:0000313" key="8">
    <source>
        <dbReference type="EMBL" id="CAB4999499.1"/>
    </source>
</evidence>